<feature type="signal peptide" evidence="1">
    <location>
        <begin position="1"/>
        <end position="21"/>
    </location>
</feature>
<protein>
    <recommendedName>
        <fullName evidence="4">DUF4830 domain-containing protein</fullName>
    </recommendedName>
</protein>
<reference evidence="2 3" key="1">
    <citation type="submission" date="2019-07" db="EMBL/GenBank/DDBJ databases">
        <title>Genomic Encyclopedia of Type Strains, Phase I: the one thousand microbial genomes (KMG-I) project.</title>
        <authorList>
            <person name="Kyrpides N."/>
        </authorList>
    </citation>
    <scope>NUCLEOTIDE SEQUENCE [LARGE SCALE GENOMIC DNA]</scope>
    <source>
        <strain evidence="2 3">DSM 16647</strain>
    </source>
</reference>
<proteinExistence type="predicted"/>
<evidence type="ECO:0000313" key="2">
    <source>
        <dbReference type="EMBL" id="TYP50348.1"/>
    </source>
</evidence>
<comment type="caution">
    <text evidence="2">The sequence shown here is derived from an EMBL/GenBank/DDBJ whole genome shotgun (WGS) entry which is preliminary data.</text>
</comment>
<name>A0A5S5AL32_9FIRM</name>
<keyword evidence="3" id="KW-1185">Reference proteome</keyword>
<accession>A0A5S5AL32</accession>
<organism evidence="2 3">
    <name type="scientific">Thermosediminibacter litoriperuensis</name>
    <dbReference type="NCBI Taxonomy" id="291989"/>
    <lineage>
        <taxon>Bacteria</taxon>
        <taxon>Bacillati</taxon>
        <taxon>Bacillota</taxon>
        <taxon>Clostridia</taxon>
        <taxon>Thermosediminibacterales</taxon>
        <taxon>Thermosediminibacteraceae</taxon>
        <taxon>Thermosediminibacter</taxon>
    </lineage>
</organism>
<dbReference type="Proteomes" id="UP000322294">
    <property type="component" value="Unassembled WGS sequence"/>
</dbReference>
<dbReference type="OrthoDB" id="1904509at2"/>
<gene>
    <name evidence="2" type="ORF">LZ11_02077</name>
</gene>
<evidence type="ECO:0008006" key="4">
    <source>
        <dbReference type="Google" id="ProtNLM"/>
    </source>
</evidence>
<dbReference type="EMBL" id="VNHO01000027">
    <property type="protein sequence ID" value="TYP50348.1"/>
    <property type="molecule type" value="Genomic_DNA"/>
</dbReference>
<evidence type="ECO:0000256" key="1">
    <source>
        <dbReference type="SAM" id="SignalP"/>
    </source>
</evidence>
<feature type="chain" id="PRO_5039345207" description="DUF4830 domain-containing protein" evidence="1">
    <location>
        <begin position="22"/>
        <end position="167"/>
    </location>
</feature>
<dbReference type="AlphaFoldDB" id="A0A5S5AL32"/>
<dbReference type="PROSITE" id="PS51257">
    <property type="entry name" value="PROKAR_LIPOPROTEIN"/>
    <property type="match status" value="1"/>
</dbReference>
<sequence>MRTLLIYLLAAFLMLSGCGTAENKNAKVAKDYLKSMGYKIVSYEGTAGEYVLTKEKLTQMPYMQYWGLQREDPGKYIGKTITVEKFIVKNHPLDNWESSSKFDPVKSKGKTIMWVFLADNRVVGGISYPVVDKMLYGSVWSIDGKTLEEVHSISYSEWLEQWMSRFR</sequence>
<keyword evidence="1" id="KW-0732">Signal</keyword>
<evidence type="ECO:0000313" key="3">
    <source>
        <dbReference type="Proteomes" id="UP000322294"/>
    </source>
</evidence>
<dbReference type="RefSeq" id="WP_148867768.1">
    <property type="nucleotide sequence ID" value="NZ_VNHO01000027.1"/>
</dbReference>